<proteinExistence type="predicted"/>
<reference evidence="1" key="2">
    <citation type="submission" date="2023-07" db="EMBL/GenBank/DDBJ databases">
        <authorList>
            <consortium name="Lawrence Berkeley National Laboratory"/>
            <person name="Haridas S."/>
            <person name="Hensen N."/>
            <person name="Bonometti L."/>
            <person name="Westerberg I."/>
            <person name="Brannstrom I.O."/>
            <person name="Guillou S."/>
            <person name="Cros-Aarteil S."/>
            <person name="Calhoun S."/>
            <person name="Kuo A."/>
            <person name="Mondo S."/>
            <person name="Pangilinan J."/>
            <person name="Riley R."/>
            <person name="LaButti K."/>
            <person name="Andreopoulos B."/>
            <person name="Lipzen A."/>
            <person name="Chen C."/>
            <person name="Yanf M."/>
            <person name="Daum C."/>
            <person name="Ng V."/>
            <person name="Clum A."/>
            <person name="Steindorff A."/>
            <person name="Ohm R."/>
            <person name="Martin F."/>
            <person name="Silar P."/>
            <person name="Natvig D."/>
            <person name="Lalanne C."/>
            <person name="Gautier V."/>
            <person name="Ament-velasquez S.L."/>
            <person name="Kruys A."/>
            <person name="Hutchinson M.I."/>
            <person name="Powell A.J."/>
            <person name="Barry K."/>
            <person name="Miller A.N."/>
            <person name="Grigoriev I.V."/>
            <person name="Debuchy R."/>
            <person name="Gladieux P."/>
            <person name="Thoren M.H."/>
            <person name="Johannesson H."/>
        </authorList>
    </citation>
    <scope>NUCLEOTIDE SEQUENCE</scope>
    <source>
        <strain evidence="1">FGSC 1904</strain>
    </source>
</reference>
<gene>
    <name evidence="1" type="ORF">B0T20DRAFT_56769</name>
</gene>
<name>A0AAE0U6Q9_SORBR</name>
<sequence>MCDLNAEDVTLVVDTKNRVMTACLCVCGVSPGSDEGLWVLKCGVMQELDWEESSNGKTRPSVKIVVQVSEGINKVLKKLSSLALRTEDVMEREKEKLNYSAQHNPLLYLFRPPPCRHLRAIMISRG</sequence>
<dbReference type="Proteomes" id="UP001281003">
    <property type="component" value="Unassembled WGS sequence"/>
</dbReference>
<dbReference type="AlphaFoldDB" id="A0AAE0U6Q9"/>
<evidence type="ECO:0000313" key="1">
    <source>
        <dbReference type="EMBL" id="KAK3392469.1"/>
    </source>
</evidence>
<keyword evidence="2" id="KW-1185">Reference proteome</keyword>
<accession>A0AAE0U6Q9</accession>
<comment type="caution">
    <text evidence="1">The sequence shown here is derived from an EMBL/GenBank/DDBJ whole genome shotgun (WGS) entry which is preliminary data.</text>
</comment>
<reference evidence="1" key="1">
    <citation type="journal article" date="2023" name="Mol. Phylogenet. Evol.">
        <title>Genome-scale phylogeny and comparative genomics of the fungal order Sordariales.</title>
        <authorList>
            <person name="Hensen N."/>
            <person name="Bonometti L."/>
            <person name="Westerberg I."/>
            <person name="Brannstrom I.O."/>
            <person name="Guillou S."/>
            <person name="Cros-Aarteil S."/>
            <person name="Calhoun S."/>
            <person name="Haridas S."/>
            <person name="Kuo A."/>
            <person name="Mondo S."/>
            <person name="Pangilinan J."/>
            <person name="Riley R."/>
            <person name="LaButti K."/>
            <person name="Andreopoulos B."/>
            <person name="Lipzen A."/>
            <person name="Chen C."/>
            <person name="Yan M."/>
            <person name="Daum C."/>
            <person name="Ng V."/>
            <person name="Clum A."/>
            <person name="Steindorff A."/>
            <person name="Ohm R.A."/>
            <person name="Martin F."/>
            <person name="Silar P."/>
            <person name="Natvig D.O."/>
            <person name="Lalanne C."/>
            <person name="Gautier V."/>
            <person name="Ament-Velasquez S.L."/>
            <person name="Kruys A."/>
            <person name="Hutchinson M.I."/>
            <person name="Powell A.J."/>
            <person name="Barry K."/>
            <person name="Miller A.N."/>
            <person name="Grigoriev I.V."/>
            <person name="Debuchy R."/>
            <person name="Gladieux P."/>
            <person name="Hiltunen Thoren M."/>
            <person name="Johannesson H."/>
        </authorList>
    </citation>
    <scope>NUCLEOTIDE SEQUENCE</scope>
    <source>
        <strain evidence="1">FGSC 1904</strain>
    </source>
</reference>
<dbReference type="EMBL" id="JAUTDP010000011">
    <property type="protein sequence ID" value="KAK3392469.1"/>
    <property type="molecule type" value="Genomic_DNA"/>
</dbReference>
<protein>
    <submittedName>
        <fullName evidence="1">Uncharacterized protein</fullName>
    </submittedName>
</protein>
<organism evidence="1 2">
    <name type="scientific">Sordaria brevicollis</name>
    <dbReference type="NCBI Taxonomy" id="83679"/>
    <lineage>
        <taxon>Eukaryota</taxon>
        <taxon>Fungi</taxon>
        <taxon>Dikarya</taxon>
        <taxon>Ascomycota</taxon>
        <taxon>Pezizomycotina</taxon>
        <taxon>Sordariomycetes</taxon>
        <taxon>Sordariomycetidae</taxon>
        <taxon>Sordariales</taxon>
        <taxon>Sordariaceae</taxon>
        <taxon>Sordaria</taxon>
    </lineage>
</organism>
<evidence type="ECO:0000313" key="2">
    <source>
        <dbReference type="Proteomes" id="UP001281003"/>
    </source>
</evidence>